<dbReference type="GO" id="GO:0005975">
    <property type="term" value="P:carbohydrate metabolic process"/>
    <property type="evidence" value="ECO:0007669"/>
    <property type="project" value="InterPro"/>
</dbReference>
<evidence type="ECO:0000259" key="4">
    <source>
        <dbReference type="Pfam" id="PF00370"/>
    </source>
</evidence>
<dbReference type="InterPro" id="IPR018484">
    <property type="entry name" value="FGGY_N"/>
</dbReference>
<dbReference type="GO" id="GO:0016301">
    <property type="term" value="F:kinase activity"/>
    <property type="evidence" value="ECO:0007669"/>
    <property type="project" value="UniProtKB-KW"/>
</dbReference>
<dbReference type="InterPro" id="IPR018485">
    <property type="entry name" value="FGGY_C"/>
</dbReference>
<dbReference type="Pfam" id="PF00370">
    <property type="entry name" value="FGGY_N"/>
    <property type="match status" value="1"/>
</dbReference>
<dbReference type="Pfam" id="PF02782">
    <property type="entry name" value="FGGY_C"/>
    <property type="match status" value="1"/>
</dbReference>
<protein>
    <submittedName>
        <fullName evidence="6">Carbohydrate kinase</fullName>
    </submittedName>
</protein>
<dbReference type="OrthoDB" id="9805576at2"/>
<dbReference type="InterPro" id="IPR050406">
    <property type="entry name" value="FGGY_Carb_Kinase"/>
</dbReference>
<sequence>MDKPYFLALDYGTQSVRAIIFDKNGNIHTKVQSKVEPFIANSNGAAEQLPEYCYQQLVNVIKQLLLETEILPKQIACLSITTQRACTLLLDKKQQPISPLYMWSDTRLATQENLKPMSWYFQFTFRVIGFHDRIKFLRQTAKVNYLAEHQGELLKSADKVVLLSGFLLSRITGKLTDSVASQVAYLPFEYKDLTWANKHSWRWQALECTFNQMMPLTPAAKLVGDVSEQFAKETGLDVQTKVATAGADKACEMFATGSGEEGVANISLGSAASISIGLETYQETIRFMPSFPSLAEGQYMNEIQLERGFWLLTWLIEQFGDEDVRKAAELNVGVEEYICSKIQEIEPGCSGLLLSPTWSQGVIFPGPEARGSIIGFTPKHTRYHLYRAAIEGILFTLKAALMRLEKKHKYPVQLVRISGGGSQSEQVLQMAADILEKPVEVITTPEASALGAAMCSAVATKCYPDLFSARKVMMKVSKRYLPQSEHNKTYQCLFRSHAKIYNNLKSIFKTLS</sequence>
<dbReference type="RefSeq" id="WP_121837593.1">
    <property type="nucleotide sequence ID" value="NZ_ML014757.1"/>
</dbReference>
<accession>A0A3L8Q2J8</accession>
<dbReference type="InterPro" id="IPR000577">
    <property type="entry name" value="Carb_kinase_FGGY"/>
</dbReference>
<dbReference type="AlphaFoldDB" id="A0A3L8Q2J8"/>
<feature type="domain" description="Carbohydrate kinase FGGY N-terminal" evidence="4">
    <location>
        <begin position="5"/>
        <end position="252"/>
    </location>
</feature>
<proteinExistence type="inferred from homology"/>
<dbReference type="Gene3D" id="3.30.420.40">
    <property type="match status" value="2"/>
</dbReference>
<dbReference type="EMBL" id="QZEI01000008">
    <property type="protein sequence ID" value="RLV61073.1"/>
    <property type="molecule type" value="Genomic_DNA"/>
</dbReference>
<dbReference type="InterPro" id="IPR043129">
    <property type="entry name" value="ATPase_NBD"/>
</dbReference>
<keyword evidence="3 6" id="KW-0418">Kinase</keyword>
<comment type="similarity">
    <text evidence="1">Belongs to the FGGY kinase family.</text>
</comment>
<dbReference type="PANTHER" id="PTHR43095:SF5">
    <property type="entry name" value="XYLULOSE KINASE"/>
    <property type="match status" value="1"/>
</dbReference>
<gene>
    <name evidence="6" type="ORF">D5018_03485</name>
</gene>
<dbReference type="PANTHER" id="PTHR43095">
    <property type="entry name" value="SUGAR KINASE"/>
    <property type="match status" value="1"/>
</dbReference>
<evidence type="ECO:0000259" key="5">
    <source>
        <dbReference type="Pfam" id="PF02782"/>
    </source>
</evidence>
<name>A0A3L8Q2J8_9GAMM</name>
<evidence type="ECO:0000313" key="7">
    <source>
        <dbReference type="Proteomes" id="UP000281474"/>
    </source>
</evidence>
<feature type="domain" description="Carbohydrate kinase FGGY C-terminal" evidence="5">
    <location>
        <begin position="295"/>
        <end position="459"/>
    </location>
</feature>
<dbReference type="CDD" id="cd07779">
    <property type="entry name" value="ASKHA_NBD_FGGY_YgcE-like"/>
    <property type="match status" value="1"/>
</dbReference>
<organism evidence="6 7">
    <name type="scientific">Parashewanella curva</name>
    <dbReference type="NCBI Taxonomy" id="2338552"/>
    <lineage>
        <taxon>Bacteria</taxon>
        <taxon>Pseudomonadati</taxon>
        <taxon>Pseudomonadota</taxon>
        <taxon>Gammaproteobacteria</taxon>
        <taxon>Alteromonadales</taxon>
        <taxon>Shewanellaceae</taxon>
        <taxon>Parashewanella</taxon>
    </lineage>
</organism>
<evidence type="ECO:0000313" key="6">
    <source>
        <dbReference type="EMBL" id="RLV61073.1"/>
    </source>
</evidence>
<dbReference type="PIRSF" id="PIRSF000538">
    <property type="entry name" value="GlpK"/>
    <property type="match status" value="1"/>
</dbReference>
<evidence type="ECO:0000256" key="3">
    <source>
        <dbReference type="ARBA" id="ARBA00022777"/>
    </source>
</evidence>
<comment type="caution">
    <text evidence="6">The sequence shown here is derived from an EMBL/GenBank/DDBJ whole genome shotgun (WGS) entry which is preliminary data.</text>
</comment>
<dbReference type="Proteomes" id="UP000281474">
    <property type="component" value="Unassembled WGS sequence"/>
</dbReference>
<keyword evidence="7" id="KW-1185">Reference proteome</keyword>
<keyword evidence="2" id="KW-0808">Transferase</keyword>
<evidence type="ECO:0000256" key="1">
    <source>
        <dbReference type="ARBA" id="ARBA00009156"/>
    </source>
</evidence>
<reference evidence="6 7" key="1">
    <citation type="submission" date="2018-09" db="EMBL/GenBank/DDBJ databases">
        <title>Phylogeny of the Shewanellaceae, and recommendation for two new genera, Pseudoshewanella and Parashewanella.</title>
        <authorList>
            <person name="Wang G."/>
        </authorList>
    </citation>
    <scope>NUCLEOTIDE SEQUENCE [LARGE SCALE GENOMIC DNA]</scope>
    <source>
        <strain evidence="6 7">C51</strain>
    </source>
</reference>
<dbReference type="SUPFAM" id="SSF53067">
    <property type="entry name" value="Actin-like ATPase domain"/>
    <property type="match status" value="2"/>
</dbReference>
<evidence type="ECO:0000256" key="2">
    <source>
        <dbReference type="ARBA" id="ARBA00022679"/>
    </source>
</evidence>